<dbReference type="EMBL" id="JPKY01000059">
    <property type="protein sequence ID" value="KFH43876.1"/>
    <property type="molecule type" value="Genomic_DNA"/>
</dbReference>
<feature type="compositionally biased region" description="Polar residues" evidence="1">
    <location>
        <begin position="532"/>
        <end position="574"/>
    </location>
</feature>
<feature type="chain" id="PRO_5001815308" evidence="3">
    <location>
        <begin position="21"/>
        <end position="880"/>
    </location>
</feature>
<evidence type="ECO:0000313" key="4">
    <source>
        <dbReference type="EMBL" id="KFH43876.1"/>
    </source>
</evidence>
<feature type="transmembrane region" description="Helical" evidence="2">
    <location>
        <begin position="463"/>
        <end position="486"/>
    </location>
</feature>
<dbReference type="AlphaFoldDB" id="A0A086T3E4"/>
<evidence type="ECO:0000256" key="3">
    <source>
        <dbReference type="SAM" id="SignalP"/>
    </source>
</evidence>
<comment type="caution">
    <text evidence="4">The sequence shown here is derived from an EMBL/GenBank/DDBJ whole genome shotgun (WGS) entry which is preliminary data.</text>
</comment>
<keyword evidence="5" id="KW-1185">Reference proteome</keyword>
<dbReference type="STRING" id="857340.A0A086T3E4"/>
<protein>
    <submittedName>
        <fullName evidence="4">Axial budding pattern protein-like protein</fullName>
    </submittedName>
</protein>
<dbReference type="SUPFAM" id="SSF49313">
    <property type="entry name" value="Cadherin-like"/>
    <property type="match status" value="3"/>
</dbReference>
<feature type="compositionally biased region" description="Basic and acidic residues" evidence="1">
    <location>
        <begin position="588"/>
        <end position="598"/>
    </location>
</feature>
<evidence type="ECO:0000256" key="1">
    <source>
        <dbReference type="SAM" id="MobiDB-lite"/>
    </source>
</evidence>
<keyword evidence="2" id="KW-0812">Transmembrane</keyword>
<gene>
    <name evidence="4" type="ORF">ACRE_053550</name>
</gene>
<proteinExistence type="predicted"/>
<feature type="compositionally biased region" description="Polar residues" evidence="1">
    <location>
        <begin position="730"/>
        <end position="746"/>
    </location>
</feature>
<dbReference type="InterPro" id="IPR013783">
    <property type="entry name" value="Ig-like_fold"/>
</dbReference>
<feature type="compositionally biased region" description="Low complexity" evidence="1">
    <location>
        <begin position="419"/>
        <end position="439"/>
    </location>
</feature>
<feature type="region of interest" description="Disordered" evidence="1">
    <location>
        <begin position="785"/>
        <end position="880"/>
    </location>
</feature>
<feature type="region of interest" description="Disordered" evidence="1">
    <location>
        <begin position="712"/>
        <end position="749"/>
    </location>
</feature>
<name>A0A086T3E4_HAPC1</name>
<dbReference type="Gene3D" id="2.60.40.10">
    <property type="entry name" value="Immunoglobulins"/>
    <property type="match status" value="3"/>
</dbReference>
<evidence type="ECO:0000313" key="5">
    <source>
        <dbReference type="Proteomes" id="UP000029964"/>
    </source>
</evidence>
<feature type="compositionally biased region" description="Acidic residues" evidence="1">
    <location>
        <begin position="440"/>
        <end position="456"/>
    </location>
</feature>
<dbReference type="GO" id="GO:0005509">
    <property type="term" value="F:calcium ion binding"/>
    <property type="evidence" value="ECO:0007669"/>
    <property type="project" value="InterPro"/>
</dbReference>
<sequence>MTSILRTILLLPLYVQAAAGQPTIAFPFNAQLPPVARIGSLFTYSFATHTFQSDSDISYSLGEHPSWLSLEGEERRLYGIPEDETVPPGEVVGQTVQIIATDDTGSTTMDSTVVVSRGSGPTVEIPISDQIKQFGDYSAPSSILSYPATEFKYTFDQSTFQHKPGMINYYAVSGDSSPLPAWISFDGPSLTFSGRTPAADALTQPPQQFDIRLVASDIEGFSSIAVDFSIVVGRHKLTADDPVVELNASRGSSVSYKGLTDGIKLDDEPMGPGDLNVTTTDIPDWLSLDPNTWVIEGRPGEGDHSTNFTIRFTDPFSDTLDVWVMAHVATGLFESTFRDVEATPGEDFTLDLASHFRDPSDIEVNLETEPEQQWLRLDNLEIKGKVPKSASGELKISIEARSRSTGRMETETLGMTFLAADGSSTTTRTTTTSAPSETASDSDDADGTKEENEEDGGGIGTSAILLATIIPILVIALLIMLLVCFLRRRRNRRTYLSQKKLRTKISHPVLGSLKVNGSTQHALRNEKGGHVQVTSHHSSESSDTLGSFPSHDMSQVYMQNAGPSTSRTFGSSGTEEGRESWFTVDRTGTGERSSHSRGSDATAPRSTHQLLPTPPFLAQSGDDGFRSCLDLTISSLDELPSLQPLPDPYQRPGRSPAMYSSITTSSAALPLSRPGSPPSHPMPIATAASIAAFSKKSGKASSDKDWSTIHDVESDETVPELPPPIPARLSGQQWLSRRTGSGSQAGRESFISEASFGSAENWRVIGNHRRSAPNLSSYNEIVEQAPFHPSRPGTPPTASEGGSVPSVRGYSLPAPSSPPPSAPIPAAAAPGGASSKWVRPKASWSRFSKLNEDDKPGADATNWKRENSGKSSEGSVKAFI</sequence>
<keyword evidence="3" id="KW-0732">Signal</keyword>
<feature type="region of interest" description="Disordered" evidence="1">
    <location>
        <begin position="639"/>
        <end position="659"/>
    </location>
</feature>
<dbReference type="HOGENOM" id="CLU_010932_0_0_1"/>
<feature type="compositionally biased region" description="Basic and acidic residues" evidence="1">
    <location>
        <begin position="849"/>
        <end position="868"/>
    </location>
</feature>
<feature type="compositionally biased region" description="Low complexity" evidence="1">
    <location>
        <begin position="824"/>
        <end position="835"/>
    </location>
</feature>
<feature type="region of interest" description="Disordered" evidence="1">
    <location>
        <begin position="527"/>
        <end position="622"/>
    </location>
</feature>
<feature type="region of interest" description="Disordered" evidence="1">
    <location>
        <begin position="417"/>
        <end position="458"/>
    </location>
</feature>
<dbReference type="Proteomes" id="UP000029964">
    <property type="component" value="Unassembled WGS sequence"/>
</dbReference>
<reference evidence="5" key="1">
    <citation type="journal article" date="2014" name="Genome Announc.">
        <title>Genome sequence and annotation of Acremonium chrysogenum, producer of the beta-lactam antibiotic cephalosporin C.</title>
        <authorList>
            <person name="Terfehr D."/>
            <person name="Dahlmann T.A."/>
            <person name="Specht T."/>
            <person name="Zadra I."/>
            <person name="Kuernsteiner H."/>
            <person name="Kueck U."/>
        </authorList>
    </citation>
    <scope>NUCLEOTIDE SEQUENCE [LARGE SCALE GENOMIC DNA]</scope>
    <source>
        <strain evidence="5">ATCC 11550 / CBS 779.69 / DSM 880 / IAM 14645 / JCM 23072 / IMI 49137</strain>
    </source>
</reference>
<keyword evidence="2" id="KW-0472">Membrane</keyword>
<feature type="signal peptide" evidence="3">
    <location>
        <begin position="1"/>
        <end position="20"/>
    </location>
</feature>
<evidence type="ECO:0000256" key="2">
    <source>
        <dbReference type="SAM" id="Phobius"/>
    </source>
</evidence>
<dbReference type="OrthoDB" id="41532at2759"/>
<dbReference type="Pfam" id="PF05345">
    <property type="entry name" value="He_PIG"/>
    <property type="match status" value="3"/>
</dbReference>
<dbReference type="InterPro" id="IPR015919">
    <property type="entry name" value="Cadherin-like_sf"/>
</dbReference>
<accession>A0A086T3E4</accession>
<organism evidence="4 5">
    <name type="scientific">Hapsidospora chrysogenum (strain ATCC 11550 / CBS 779.69 / DSM 880 / IAM 14645 / JCM 23072 / IMI 49137)</name>
    <name type="common">Acremonium chrysogenum</name>
    <dbReference type="NCBI Taxonomy" id="857340"/>
    <lineage>
        <taxon>Eukaryota</taxon>
        <taxon>Fungi</taxon>
        <taxon>Dikarya</taxon>
        <taxon>Ascomycota</taxon>
        <taxon>Pezizomycotina</taxon>
        <taxon>Sordariomycetes</taxon>
        <taxon>Hypocreomycetidae</taxon>
        <taxon>Hypocreales</taxon>
        <taxon>Bionectriaceae</taxon>
        <taxon>Hapsidospora</taxon>
    </lineage>
</organism>
<dbReference type="GO" id="GO:0016020">
    <property type="term" value="C:membrane"/>
    <property type="evidence" value="ECO:0007669"/>
    <property type="project" value="InterPro"/>
</dbReference>
<keyword evidence="2" id="KW-1133">Transmembrane helix</keyword>